<dbReference type="Proteomes" id="UP000004382">
    <property type="component" value="Unassembled WGS sequence"/>
</dbReference>
<dbReference type="Pfam" id="PF25735">
    <property type="entry name" value="Phage_L5_gp82"/>
    <property type="match status" value="1"/>
</dbReference>
<accession>H1KUD6</accession>
<sequence length="112" mass="12365">MTDVYRNLRRGDCWSIRESGRVVARVSEIALRDVRLVVQPGGRAACLRTGVRSVHAVARGTRTDFDGVPEGAFEVGYSPWHADHFTSRPGFHQVLAARLIVFTSTGTAWALL</sequence>
<dbReference type="EMBL" id="AGJK01000388">
    <property type="protein sequence ID" value="EHP82724.1"/>
    <property type="molecule type" value="Genomic_DNA"/>
</dbReference>
<reference evidence="1 2" key="1">
    <citation type="submission" date="2011-09" db="EMBL/GenBank/DDBJ databases">
        <title>The draft genome of Methylobacterium extorquens DSM 13060.</title>
        <authorList>
            <consortium name="US DOE Joint Genome Institute (JGI-PGF)"/>
            <person name="Lucas S."/>
            <person name="Han J."/>
            <person name="Lapidus A."/>
            <person name="Cheng J.-F."/>
            <person name="Goodwin L."/>
            <person name="Pitluck S."/>
            <person name="Peters L."/>
            <person name="Land M.L."/>
            <person name="Hauser L."/>
            <person name="Koskimaki J."/>
            <person name="Halonen O."/>
            <person name="Pirttila A."/>
            <person name="Frank C."/>
            <person name="Woyke T.J."/>
        </authorList>
    </citation>
    <scope>NUCLEOTIDE SEQUENCE [LARGE SCALE GENOMIC DNA]</scope>
    <source>
        <strain evidence="1 2">DSM 13060</strain>
    </source>
</reference>
<proteinExistence type="predicted"/>
<name>H1KUD6_METEX</name>
<protein>
    <submittedName>
        <fullName evidence="1">Uncharacterized protein</fullName>
    </submittedName>
</protein>
<dbReference type="AlphaFoldDB" id="H1KUD6"/>
<dbReference type="InterPro" id="IPR058002">
    <property type="entry name" value="Gp82"/>
</dbReference>
<dbReference type="RefSeq" id="WP_003606802.1">
    <property type="nucleotide sequence ID" value="NZ_AGJK01000388.1"/>
</dbReference>
<comment type="caution">
    <text evidence="1">The sequence shown here is derived from an EMBL/GenBank/DDBJ whole genome shotgun (WGS) entry which is preliminary data.</text>
</comment>
<evidence type="ECO:0000313" key="2">
    <source>
        <dbReference type="Proteomes" id="UP000004382"/>
    </source>
</evidence>
<evidence type="ECO:0000313" key="1">
    <source>
        <dbReference type="EMBL" id="EHP82724.1"/>
    </source>
</evidence>
<gene>
    <name evidence="1" type="ORF">MetexDRAFT_6249</name>
</gene>
<organism evidence="1 2">
    <name type="scientific">Methylorubrum extorquens DSM 13060</name>
    <dbReference type="NCBI Taxonomy" id="882800"/>
    <lineage>
        <taxon>Bacteria</taxon>
        <taxon>Pseudomonadati</taxon>
        <taxon>Pseudomonadota</taxon>
        <taxon>Alphaproteobacteria</taxon>
        <taxon>Hyphomicrobiales</taxon>
        <taxon>Methylobacteriaceae</taxon>
        <taxon>Methylorubrum</taxon>
    </lineage>
</organism>